<evidence type="ECO:0000313" key="5">
    <source>
        <dbReference type="EMBL" id="ELY55698.1"/>
    </source>
</evidence>
<comment type="caution">
    <text evidence="5">The sequence shown here is derived from an EMBL/GenBank/DDBJ whole genome shotgun (WGS) entry which is preliminary data.</text>
</comment>
<dbReference type="OrthoDB" id="111095at2157"/>
<dbReference type="Proteomes" id="UP000011531">
    <property type="component" value="Unassembled WGS sequence"/>
</dbReference>
<keyword evidence="6" id="KW-1185">Reference proteome</keyword>
<accession>L9X529</accession>
<feature type="transmembrane region" description="Helical" evidence="3">
    <location>
        <begin position="513"/>
        <end position="536"/>
    </location>
</feature>
<sequence length="663" mass="69988">MVRRVVLIGIVCLVLVNGAVAPGVAAAAAQPGDPATIERLDDAERAAPIHDAVGSPASPQLEGDEIDRLIEDAMADRDVAGASVAVVEGGEGVHAEGYGTADAAAGTPVEPNETSFMVGSVAKLTVWTAVMRGVEDGELELDEPIGTYLENYSVEGEDEITLAHLGTHTPGYEDRLQGLFVDDADAADDWEAKLERELPAQVRPPGETVAYSNHGAGLAALVVQEAVGEPFEEYVEREVFDPLAMDGATFEQPVPDDRRPVSQGHAATDDGFQTDDPTIVGVPPAGSMSATAADMGNFAAAMLEDGALEDPFVLEAESVDAMLEQRATNHPAVAGVGYGYMIGERGGERLAWHTGGTEYFNTLFALFPERDVALYVSFNTAGTTPALADVLDGFVEQRFGGEEPSLEPDPATVDRADAYEGEYRTTAFRTTPEKLVGLAESMTVAVTDEGYLEVGSPLGGGETRWVEVEPGVFEPAPEEDAGMLISTLAIEGDALYVDAPTAPYERVSWYETAAVQLGIGVVATAAVLSALVVWPIGAYRSRGWGRMRTHLTRPRLAVLGGAAAVLAAVVGLLANALADPTQFVYGYSPWLRLALGFFLVVPFAALAALALVGLEWRRVLAARDLEAGSTAPLGLAYLTALALALAVLAWQLWYWNLLTAVGF</sequence>
<dbReference type="InterPro" id="IPR012338">
    <property type="entry name" value="Beta-lactam/transpept-like"/>
</dbReference>
<evidence type="ECO:0000256" key="1">
    <source>
        <dbReference type="ARBA" id="ARBA00022801"/>
    </source>
</evidence>
<feature type="transmembrane region" description="Helical" evidence="3">
    <location>
        <begin position="635"/>
        <end position="655"/>
    </location>
</feature>
<feature type="region of interest" description="Disordered" evidence="2">
    <location>
        <begin position="252"/>
        <end position="276"/>
    </location>
</feature>
<dbReference type="STRING" id="1227498.C492_15526"/>
<feature type="transmembrane region" description="Helical" evidence="3">
    <location>
        <begin position="556"/>
        <end position="578"/>
    </location>
</feature>
<dbReference type="AlphaFoldDB" id="L9X529"/>
<protein>
    <submittedName>
        <fullName evidence="5">Beta-lactamase</fullName>
    </submittedName>
</protein>
<evidence type="ECO:0000313" key="6">
    <source>
        <dbReference type="Proteomes" id="UP000011531"/>
    </source>
</evidence>
<keyword evidence="1" id="KW-0378">Hydrolase</keyword>
<dbReference type="GO" id="GO:0016787">
    <property type="term" value="F:hydrolase activity"/>
    <property type="evidence" value="ECO:0007669"/>
    <property type="project" value="UniProtKB-KW"/>
</dbReference>
<dbReference type="InterPro" id="IPR050789">
    <property type="entry name" value="Diverse_Enzym_Activities"/>
</dbReference>
<gene>
    <name evidence="5" type="ORF">C492_15526</name>
</gene>
<name>L9X529_9EURY</name>
<evidence type="ECO:0000256" key="3">
    <source>
        <dbReference type="SAM" id="Phobius"/>
    </source>
</evidence>
<dbReference type="PANTHER" id="PTHR43283">
    <property type="entry name" value="BETA-LACTAMASE-RELATED"/>
    <property type="match status" value="1"/>
</dbReference>
<dbReference type="Gene3D" id="3.40.710.10">
    <property type="entry name" value="DD-peptidase/beta-lactamase superfamily"/>
    <property type="match status" value="1"/>
</dbReference>
<keyword evidence="3" id="KW-0812">Transmembrane</keyword>
<organism evidence="5 6">
    <name type="scientific">Natronococcus jeotgali DSM 18795</name>
    <dbReference type="NCBI Taxonomy" id="1227498"/>
    <lineage>
        <taxon>Archaea</taxon>
        <taxon>Methanobacteriati</taxon>
        <taxon>Methanobacteriota</taxon>
        <taxon>Stenosarchaea group</taxon>
        <taxon>Halobacteria</taxon>
        <taxon>Halobacteriales</taxon>
        <taxon>Natrialbaceae</taxon>
        <taxon>Natronococcus</taxon>
    </lineage>
</organism>
<reference evidence="5 6" key="1">
    <citation type="journal article" date="2014" name="PLoS Genet.">
        <title>Phylogenetically driven sequencing of extremely halophilic archaea reveals strategies for static and dynamic osmo-response.</title>
        <authorList>
            <person name="Becker E.A."/>
            <person name="Seitzer P.M."/>
            <person name="Tritt A."/>
            <person name="Larsen D."/>
            <person name="Krusor M."/>
            <person name="Yao A.I."/>
            <person name="Wu D."/>
            <person name="Madern D."/>
            <person name="Eisen J.A."/>
            <person name="Darling A.E."/>
            <person name="Facciotti M.T."/>
        </authorList>
    </citation>
    <scope>NUCLEOTIDE SEQUENCE [LARGE SCALE GENOMIC DNA]</scope>
    <source>
        <strain evidence="5 6">DSM 18795</strain>
    </source>
</reference>
<dbReference type="SUPFAM" id="SSF56601">
    <property type="entry name" value="beta-lactamase/transpeptidase-like"/>
    <property type="match status" value="1"/>
</dbReference>
<feature type="domain" description="Beta-lactamase-related" evidence="4">
    <location>
        <begin position="66"/>
        <end position="385"/>
    </location>
</feature>
<keyword evidence="3" id="KW-0472">Membrane</keyword>
<keyword evidence="3" id="KW-1133">Transmembrane helix</keyword>
<proteinExistence type="predicted"/>
<dbReference type="EMBL" id="AOIA01000128">
    <property type="protein sequence ID" value="ELY55698.1"/>
    <property type="molecule type" value="Genomic_DNA"/>
</dbReference>
<dbReference type="Pfam" id="PF00144">
    <property type="entry name" value="Beta-lactamase"/>
    <property type="match status" value="1"/>
</dbReference>
<evidence type="ECO:0000256" key="2">
    <source>
        <dbReference type="SAM" id="MobiDB-lite"/>
    </source>
</evidence>
<dbReference type="RefSeq" id="WP_008425055.1">
    <property type="nucleotide sequence ID" value="NZ_AOIA01000128.1"/>
</dbReference>
<evidence type="ECO:0000259" key="4">
    <source>
        <dbReference type="Pfam" id="PF00144"/>
    </source>
</evidence>
<feature type="transmembrane region" description="Helical" evidence="3">
    <location>
        <begin position="590"/>
        <end position="614"/>
    </location>
</feature>
<dbReference type="PANTHER" id="PTHR43283:SF11">
    <property type="entry name" value="BETA-LACTAMASE-RELATED DOMAIN-CONTAINING PROTEIN"/>
    <property type="match status" value="1"/>
</dbReference>
<dbReference type="InterPro" id="IPR001466">
    <property type="entry name" value="Beta-lactam-related"/>
</dbReference>